<dbReference type="InterPro" id="IPR004045">
    <property type="entry name" value="Glutathione_S-Trfase_N"/>
</dbReference>
<name>A0A2M9W6R4_9GAMM</name>
<dbReference type="STRING" id="1076549.HA45_15900"/>
<evidence type="ECO:0000313" key="3">
    <source>
        <dbReference type="EMBL" id="PJZ03204.1"/>
    </source>
</evidence>
<proteinExistence type="predicted"/>
<organism evidence="3 4">
    <name type="scientific">Pantoea rodasii</name>
    <dbReference type="NCBI Taxonomy" id="1076549"/>
    <lineage>
        <taxon>Bacteria</taxon>
        <taxon>Pseudomonadati</taxon>
        <taxon>Pseudomonadota</taxon>
        <taxon>Gammaproteobacteria</taxon>
        <taxon>Enterobacterales</taxon>
        <taxon>Erwiniaceae</taxon>
        <taxon>Pantoea</taxon>
    </lineage>
</organism>
<evidence type="ECO:0000259" key="1">
    <source>
        <dbReference type="PROSITE" id="PS50404"/>
    </source>
</evidence>
<evidence type="ECO:0000313" key="4">
    <source>
        <dbReference type="Proteomes" id="UP000232062"/>
    </source>
</evidence>
<protein>
    <submittedName>
        <fullName evidence="3">Glutathione S-transferase</fullName>
    </submittedName>
</protein>
<dbReference type="PROSITE" id="PS50405">
    <property type="entry name" value="GST_CTER"/>
    <property type="match status" value="1"/>
</dbReference>
<accession>A0A2M9W6R4</accession>
<dbReference type="InterPro" id="IPR040079">
    <property type="entry name" value="Glutathione_S-Trfase"/>
</dbReference>
<dbReference type="SFLD" id="SFLDS00019">
    <property type="entry name" value="Glutathione_Transferase_(cytos"/>
    <property type="match status" value="1"/>
</dbReference>
<sequence length="207" mass="22938">MYELYAFATPNSIKPAILLEELAQPWQLRAVNIRQGEQHGADFLQLNPNGKVPVLVDSDNGAVLSESAAILVYLAEKHGGLLPANGLTRAKVFEQLFFHASGISPAFGQAGFFTRLASEPQPLAQQRFSTEANRLTSLLERQLEKTSWLAGDEYTIADIAHFGWMWRREFAGVSLETQPNLSRWFAAVSARPAVMRAITKLNALIEN</sequence>
<keyword evidence="4" id="KW-1185">Reference proteome</keyword>
<evidence type="ECO:0000259" key="2">
    <source>
        <dbReference type="PROSITE" id="PS50405"/>
    </source>
</evidence>
<keyword evidence="3" id="KW-0808">Transferase</keyword>
<dbReference type="RefSeq" id="WP_100704163.1">
    <property type="nucleotide sequence ID" value="NZ_MLFP01000013.1"/>
</dbReference>
<feature type="domain" description="GST N-terminal" evidence="1">
    <location>
        <begin position="1"/>
        <end position="82"/>
    </location>
</feature>
<dbReference type="Pfam" id="PF13409">
    <property type="entry name" value="GST_N_2"/>
    <property type="match status" value="1"/>
</dbReference>
<dbReference type="Gene3D" id="1.20.1050.10">
    <property type="match status" value="1"/>
</dbReference>
<dbReference type="Gene3D" id="3.40.30.10">
    <property type="entry name" value="Glutaredoxin"/>
    <property type="match status" value="1"/>
</dbReference>
<reference evidence="3 4" key="1">
    <citation type="submission" date="2017-11" db="EMBL/GenBank/DDBJ databases">
        <title>The genome sequence of Pantoea rodasii DSM 26611.</title>
        <authorList>
            <person name="Gao J."/>
            <person name="Mao X."/>
            <person name="Sun J."/>
        </authorList>
    </citation>
    <scope>NUCLEOTIDE SEQUENCE [LARGE SCALE GENOMIC DNA]</scope>
    <source>
        <strain evidence="3 4">DSM 26611</strain>
    </source>
</reference>
<dbReference type="InterPro" id="IPR036282">
    <property type="entry name" value="Glutathione-S-Trfase_C_sf"/>
</dbReference>
<dbReference type="InterPro" id="IPR036249">
    <property type="entry name" value="Thioredoxin-like_sf"/>
</dbReference>
<dbReference type="PANTHER" id="PTHR44051:SF8">
    <property type="entry name" value="GLUTATHIONE S-TRANSFERASE GSTA"/>
    <property type="match status" value="1"/>
</dbReference>
<dbReference type="SFLD" id="SFLDG01151">
    <property type="entry name" value="Main.2:_Nu-like"/>
    <property type="match status" value="1"/>
</dbReference>
<dbReference type="CDD" id="cd03048">
    <property type="entry name" value="GST_N_Ure2p_like"/>
    <property type="match status" value="1"/>
</dbReference>
<dbReference type="AlphaFoldDB" id="A0A2M9W6R4"/>
<dbReference type="Pfam" id="PF00043">
    <property type="entry name" value="GST_C"/>
    <property type="match status" value="1"/>
</dbReference>
<dbReference type="Proteomes" id="UP000232062">
    <property type="component" value="Unassembled WGS sequence"/>
</dbReference>
<dbReference type="InterPro" id="IPR004046">
    <property type="entry name" value="GST_C"/>
</dbReference>
<dbReference type="SFLD" id="SFLDG01150">
    <property type="entry name" value="Main.1:_Beta-like"/>
    <property type="match status" value="1"/>
</dbReference>
<dbReference type="EMBL" id="PIQI01000029">
    <property type="protein sequence ID" value="PJZ03204.1"/>
    <property type="molecule type" value="Genomic_DNA"/>
</dbReference>
<gene>
    <name evidence="3" type="ORF">PRCB_24410</name>
</gene>
<dbReference type="PANTHER" id="PTHR44051">
    <property type="entry name" value="GLUTATHIONE S-TRANSFERASE-RELATED"/>
    <property type="match status" value="1"/>
</dbReference>
<dbReference type="PROSITE" id="PS50404">
    <property type="entry name" value="GST_NTER"/>
    <property type="match status" value="1"/>
</dbReference>
<dbReference type="GO" id="GO:0016740">
    <property type="term" value="F:transferase activity"/>
    <property type="evidence" value="ECO:0007669"/>
    <property type="project" value="UniProtKB-KW"/>
</dbReference>
<dbReference type="OrthoDB" id="9803562at2"/>
<comment type="caution">
    <text evidence="3">The sequence shown here is derived from an EMBL/GenBank/DDBJ whole genome shotgun (WGS) entry which is preliminary data.</text>
</comment>
<dbReference type="SFLD" id="SFLDG00358">
    <property type="entry name" value="Main_(cytGST)"/>
    <property type="match status" value="1"/>
</dbReference>
<dbReference type="InterPro" id="IPR010987">
    <property type="entry name" value="Glutathione-S-Trfase_C-like"/>
</dbReference>
<feature type="domain" description="GST C-terminal" evidence="2">
    <location>
        <begin position="85"/>
        <end position="207"/>
    </location>
</feature>
<dbReference type="SUPFAM" id="SSF52833">
    <property type="entry name" value="Thioredoxin-like"/>
    <property type="match status" value="1"/>
</dbReference>
<dbReference type="SUPFAM" id="SSF47616">
    <property type="entry name" value="GST C-terminal domain-like"/>
    <property type="match status" value="1"/>
</dbReference>